<dbReference type="STRING" id="748224.HMPREF9436_00472"/>
<protein>
    <submittedName>
        <fullName evidence="1">Uncharacterized protein</fullName>
    </submittedName>
</protein>
<dbReference type="BioCyc" id="FCF748224-HMP:GTSS-3014-MONOMER"/>
<accession>E2ZFN9</accession>
<sequence length="49" mass="5676">MQFILAKVLFLPCEYCIMAASMQVLPVKKCPLVKAKLSNMIKKEVFYHE</sequence>
<evidence type="ECO:0000313" key="1">
    <source>
        <dbReference type="EMBL" id="EFQ08017.1"/>
    </source>
</evidence>
<name>E2ZFN9_9FIRM</name>
<dbReference type="Proteomes" id="UP000006028">
    <property type="component" value="Unassembled WGS sequence"/>
</dbReference>
<dbReference type="HOGENOM" id="CLU_3135862_0_0_9"/>
<gene>
    <name evidence="1" type="ORF">HMPREF9436_00472</name>
</gene>
<proteinExistence type="predicted"/>
<dbReference type="AlphaFoldDB" id="E2ZFN9"/>
<dbReference type="EMBL" id="AECU01000029">
    <property type="protein sequence ID" value="EFQ08017.1"/>
    <property type="molecule type" value="Genomic_DNA"/>
</dbReference>
<evidence type="ECO:0000313" key="2">
    <source>
        <dbReference type="Proteomes" id="UP000006028"/>
    </source>
</evidence>
<organism evidence="1 2">
    <name type="scientific">Faecalibacterium cf. prausnitzii KLE1255</name>
    <dbReference type="NCBI Taxonomy" id="748224"/>
    <lineage>
        <taxon>Bacteria</taxon>
        <taxon>Bacillati</taxon>
        <taxon>Bacillota</taxon>
        <taxon>Clostridia</taxon>
        <taxon>Eubacteriales</taxon>
        <taxon>Oscillospiraceae</taxon>
        <taxon>Faecalibacterium</taxon>
    </lineage>
</organism>
<comment type="caution">
    <text evidence="1">The sequence shown here is derived from an EMBL/GenBank/DDBJ whole genome shotgun (WGS) entry which is preliminary data.</text>
</comment>
<reference evidence="1 2" key="1">
    <citation type="submission" date="2010-08" db="EMBL/GenBank/DDBJ databases">
        <authorList>
            <person name="Weinstock G."/>
            <person name="Sodergren E."/>
            <person name="Clifton S."/>
            <person name="Fulton L."/>
            <person name="Fulton B."/>
            <person name="Courtney L."/>
            <person name="Fronick C."/>
            <person name="Harrison M."/>
            <person name="Strong C."/>
            <person name="Farmer C."/>
            <person name="Delahaunty K."/>
            <person name="Markovic C."/>
            <person name="Hall O."/>
            <person name="Minx P."/>
            <person name="Tomlinson C."/>
            <person name="Mitreva M."/>
            <person name="Hou S."/>
            <person name="Chen J."/>
            <person name="Wollam A."/>
            <person name="Pepin K.H."/>
            <person name="Johnson M."/>
            <person name="Bhonagiri V."/>
            <person name="Zhang X."/>
            <person name="Suruliraj S."/>
            <person name="Warren W."/>
            <person name="Chinwalla A."/>
            <person name="Mardis E.R."/>
            <person name="Wilson R.K."/>
        </authorList>
    </citation>
    <scope>NUCLEOTIDE SEQUENCE [LARGE SCALE GENOMIC DNA]</scope>
    <source>
        <strain evidence="1 2">KLE1255</strain>
    </source>
</reference>